<dbReference type="OrthoDB" id="5982228at2759"/>
<comment type="caution">
    <text evidence="7">The sequence shown here is derived from an EMBL/GenBank/DDBJ whole genome shotgun (WGS) entry which is preliminary data.</text>
</comment>
<feature type="transmembrane region" description="Helical" evidence="6">
    <location>
        <begin position="239"/>
        <end position="256"/>
    </location>
</feature>
<evidence type="ECO:0000313" key="8">
    <source>
        <dbReference type="Proteomes" id="UP000033647"/>
    </source>
</evidence>
<comment type="subcellular location">
    <subcellularLocation>
        <location evidence="1">Membrane</location>
        <topology evidence="1">Multi-pass membrane protein</topology>
    </subcellularLocation>
</comment>
<protein>
    <submittedName>
        <fullName evidence="7">High-affinity methionine permease like protein</fullName>
    </submittedName>
</protein>
<feature type="transmembrane region" description="Helical" evidence="6">
    <location>
        <begin position="478"/>
        <end position="497"/>
    </location>
</feature>
<feature type="transmembrane region" description="Helical" evidence="6">
    <location>
        <begin position="155"/>
        <end position="179"/>
    </location>
</feature>
<keyword evidence="2 6" id="KW-0812">Transmembrane</keyword>
<keyword evidence="8" id="KW-1185">Reference proteome</keyword>
<dbReference type="InterPro" id="IPR050598">
    <property type="entry name" value="AminoAcid_Transporter"/>
</dbReference>
<evidence type="ECO:0000256" key="1">
    <source>
        <dbReference type="ARBA" id="ARBA00004141"/>
    </source>
</evidence>
<dbReference type="Gene3D" id="1.20.1740.10">
    <property type="entry name" value="Amino acid/polyamine transporter I"/>
    <property type="match status" value="1"/>
</dbReference>
<sequence>MLTACKRRLDCKGSDTSSGHCWLTRATACARSEHVQGHRLRAILLQTFYGIMSGLLRRAGFKSNADGDKPRATSATGSTTVTDGDLKFVGEQGGNSATVSYQEASGAPVETDSPLGYNVGPITILFLNLSRMVGTGIFSTPSTILRGTGSVGLSLIFWALGYFISLSTLSVYLEYAAYFPSRSGSEVAYLEQAYPRPKWFFPSTFAILNVLLSFRSSNAIVMAQYLFAIGGHTPTEWQSKGLAVACYTLAVVFVLFNTKFSFAVSNAIGVIKLLTLIFVSILGLVVLGGHTRVEDPGANFRNAFEGQTTPYGLTSSLYKIIFSYVGFENAFNVVNEVKDPVKSIRNSGFGALTMTAVLYILCNIAFFAAIPKLQIEKGKQIVASYFFTSIFGSGNKAVRGFNILIALSSFGNLIAVLLGSSRMLRECGRQGVLPFSRFWASTKPFGTPAGPYLVIWATTILVIVAVPSGDAFSFIVDLAIYPAAVFAFAMGIGLILLRRKRARFNLPQPNFKVWTIVLYFNILVMVFTLVMPWYPPGKGRGDVSFWYATYVVVSIALLITAGVYYYLWVNLIPKWKGYEIRPELLVLEGGAQAHALVKVPVEKIAEWDREHDEAGARVKTDSDDNSAEKFYDAPDPNTLGA</sequence>
<dbReference type="PANTHER" id="PTHR11785">
    <property type="entry name" value="AMINO ACID TRANSPORTER"/>
    <property type="match status" value="1"/>
</dbReference>
<dbReference type="GO" id="GO:0016020">
    <property type="term" value="C:membrane"/>
    <property type="evidence" value="ECO:0007669"/>
    <property type="project" value="UniProtKB-SubCell"/>
</dbReference>
<dbReference type="STRING" id="1047168.A0A0F4GHC6"/>
<reference evidence="7 8" key="1">
    <citation type="submission" date="2015-03" db="EMBL/GenBank/DDBJ databases">
        <title>RNA-seq based gene annotation and comparative genomics of four Zymoseptoria species reveal species-specific pathogenicity related genes and transposable element activity.</title>
        <authorList>
            <person name="Grandaubert J."/>
            <person name="Bhattacharyya A."/>
            <person name="Stukenbrock E.H."/>
        </authorList>
    </citation>
    <scope>NUCLEOTIDE SEQUENCE [LARGE SCALE GENOMIC DNA]</scope>
    <source>
        <strain evidence="7 8">Zb18110</strain>
    </source>
</reference>
<feature type="region of interest" description="Disordered" evidence="5">
    <location>
        <begin position="610"/>
        <end position="641"/>
    </location>
</feature>
<name>A0A0F4GHC6_9PEZI</name>
<organism evidence="7 8">
    <name type="scientific">Zymoseptoria brevis</name>
    <dbReference type="NCBI Taxonomy" id="1047168"/>
    <lineage>
        <taxon>Eukaryota</taxon>
        <taxon>Fungi</taxon>
        <taxon>Dikarya</taxon>
        <taxon>Ascomycota</taxon>
        <taxon>Pezizomycotina</taxon>
        <taxon>Dothideomycetes</taxon>
        <taxon>Dothideomycetidae</taxon>
        <taxon>Mycosphaerellales</taxon>
        <taxon>Mycosphaerellaceae</taxon>
        <taxon>Zymoseptoria</taxon>
    </lineage>
</organism>
<evidence type="ECO:0000256" key="4">
    <source>
        <dbReference type="ARBA" id="ARBA00023136"/>
    </source>
</evidence>
<proteinExistence type="predicted"/>
<dbReference type="Pfam" id="PF13520">
    <property type="entry name" value="AA_permease_2"/>
    <property type="match status" value="1"/>
</dbReference>
<dbReference type="Proteomes" id="UP000033647">
    <property type="component" value="Unassembled WGS sequence"/>
</dbReference>
<keyword evidence="4 6" id="KW-0472">Membrane</keyword>
<feature type="transmembrane region" description="Helical" evidence="6">
    <location>
        <begin position="404"/>
        <end position="424"/>
    </location>
</feature>
<keyword evidence="3 6" id="KW-1133">Transmembrane helix</keyword>
<dbReference type="InterPro" id="IPR002293">
    <property type="entry name" value="AA/rel_permease1"/>
</dbReference>
<evidence type="ECO:0000256" key="3">
    <source>
        <dbReference type="ARBA" id="ARBA00022989"/>
    </source>
</evidence>
<feature type="transmembrane region" description="Helical" evidence="6">
    <location>
        <begin position="347"/>
        <end position="369"/>
    </location>
</feature>
<dbReference type="AlphaFoldDB" id="A0A0F4GHC6"/>
<feature type="compositionally biased region" description="Basic and acidic residues" evidence="5">
    <location>
        <begin position="610"/>
        <end position="632"/>
    </location>
</feature>
<evidence type="ECO:0000256" key="6">
    <source>
        <dbReference type="SAM" id="Phobius"/>
    </source>
</evidence>
<evidence type="ECO:0000256" key="2">
    <source>
        <dbReference type="ARBA" id="ARBA00022692"/>
    </source>
</evidence>
<dbReference type="PANTHER" id="PTHR11785:SF353">
    <property type="entry name" value="METHIONINE TRANSPORTER (EUROFUNG)"/>
    <property type="match status" value="1"/>
</dbReference>
<feature type="transmembrane region" description="Helical" evidence="6">
    <location>
        <begin position="262"/>
        <end position="287"/>
    </location>
</feature>
<accession>A0A0F4GHC6</accession>
<feature type="transmembrane region" description="Helical" evidence="6">
    <location>
        <begin position="199"/>
        <end position="227"/>
    </location>
</feature>
<dbReference type="EMBL" id="LAFY01000588">
    <property type="protein sequence ID" value="KJX96874.1"/>
    <property type="molecule type" value="Genomic_DNA"/>
</dbReference>
<dbReference type="GO" id="GO:0015179">
    <property type="term" value="F:L-amino acid transmembrane transporter activity"/>
    <property type="evidence" value="ECO:0007669"/>
    <property type="project" value="TreeGrafter"/>
</dbReference>
<feature type="transmembrane region" description="Helical" evidence="6">
    <location>
        <begin position="513"/>
        <end position="534"/>
    </location>
</feature>
<gene>
    <name evidence="7" type="ORF">TI39_contig596g00007</name>
</gene>
<feature type="transmembrane region" description="Helical" evidence="6">
    <location>
        <begin position="445"/>
        <end position="466"/>
    </location>
</feature>
<evidence type="ECO:0000313" key="7">
    <source>
        <dbReference type="EMBL" id="KJX96874.1"/>
    </source>
</evidence>
<evidence type="ECO:0000256" key="5">
    <source>
        <dbReference type="SAM" id="MobiDB-lite"/>
    </source>
</evidence>
<feature type="transmembrane region" description="Helical" evidence="6">
    <location>
        <begin position="546"/>
        <end position="567"/>
    </location>
</feature>